<dbReference type="PANTHER" id="PTHR36565:SF1">
    <property type="entry name" value="UPF0332 PROTEIN TM_1000"/>
    <property type="match status" value="1"/>
</dbReference>
<dbReference type="EMBL" id="VGLS01000566">
    <property type="protein sequence ID" value="MBM3225411.1"/>
    <property type="molecule type" value="Genomic_DNA"/>
</dbReference>
<dbReference type="Pfam" id="PF05168">
    <property type="entry name" value="HEPN"/>
    <property type="match status" value="1"/>
</dbReference>
<dbReference type="InterPro" id="IPR007842">
    <property type="entry name" value="HEPN_dom"/>
</dbReference>
<dbReference type="Gene3D" id="1.20.120.330">
    <property type="entry name" value="Nucleotidyltransferases domain 2"/>
    <property type="match status" value="1"/>
</dbReference>
<dbReference type="InterPro" id="IPR052226">
    <property type="entry name" value="UPF0332_toxin"/>
</dbReference>
<organism evidence="3 4">
    <name type="scientific">Tectimicrobiota bacterium</name>
    <dbReference type="NCBI Taxonomy" id="2528274"/>
    <lineage>
        <taxon>Bacteria</taxon>
        <taxon>Pseudomonadati</taxon>
        <taxon>Nitrospinota/Tectimicrobiota group</taxon>
        <taxon>Candidatus Tectimicrobiota</taxon>
    </lineage>
</organism>
<protein>
    <submittedName>
        <fullName evidence="3">HEPN domain-containing protein</fullName>
    </submittedName>
</protein>
<feature type="domain" description="HEPN" evidence="2">
    <location>
        <begin position="11"/>
        <end position="123"/>
    </location>
</feature>
<comment type="caution">
    <text evidence="3">The sequence shown here is derived from an EMBL/GenBank/DDBJ whole genome shotgun (WGS) entry which is preliminary data.</text>
</comment>
<dbReference type="AlphaFoldDB" id="A0A937W221"/>
<accession>A0A937W221</accession>
<dbReference type="Proteomes" id="UP000712673">
    <property type="component" value="Unassembled WGS sequence"/>
</dbReference>
<comment type="similarity">
    <text evidence="1">Belongs to the UPF0332 family.</text>
</comment>
<evidence type="ECO:0000259" key="2">
    <source>
        <dbReference type="Pfam" id="PF05168"/>
    </source>
</evidence>
<sequence length="137" mass="15453">MTSETRILVLYRLDRAREALAEAVVLLDSAYANTGVNRLYYACFYAVSALLLTKSLTATRHSGLRRLFHQHVIRTGLLPLAQGQLYDRLFDQQQRSDYADLVHFDVDAVRLWYGEAQAFVDAVAVLIEQALASAFPC</sequence>
<evidence type="ECO:0000313" key="4">
    <source>
        <dbReference type="Proteomes" id="UP000712673"/>
    </source>
</evidence>
<evidence type="ECO:0000313" key="3">
    <source>
        <dbReference type="EMBL" id="MBM3225411.1"/>
    </source>
</evidence>
<proteinExistence type="inferred from homology"/>
<dbReference type="PANTHER" id="PTHR36565">
    <property type="entry name" value="UPF0332 PROTEIN TM_1000"/>
    <property type="match status" value="1"/>
</dbReference>
<reference evidence="3" key="1">
    <citation type="submission" date="2019-03" db="EMBL/GenBank/DDBJ databases">
        <title>Lake Tanganyika Metagenome-Assembled Genomes (MAGs).</title>
        <authorList>
            <person name="Tran P."/>
        </authorList>
    </citation>
    <scope>NUCLEOTIDE SEQUENCE</scope>
    <source>
        <strain evidence="3">K_DeepCast_65m_m2_066</strain>
    </source>
</reference>
<gene>
    <name evidence="3" type="ORF">FJZ47_16630</name>
</gene>
<evidence type="ECO:0000256" key="1">
    <source>
        <dbReference type="ARBA" id="ARBA00038248"/>
    </source>
</evidence>
<name>A0A937W221_UNCTE</name>